<organism evidence="2 3">
    <name type="scientific">Tetrahymena thermophila (strain SB210)</name>
    <dbReference type="NCBI Taxonomy" id="312017"/>
    <lineage>
        <taxon>Eukaryota</taxon>
        <taxon>Sar</taxon>
        <taxon>Alveolata</taxon>
        <taxon>Ciliophora</taxon>
        <taxon>Intramacronucleata</taxon>
        <taxon>Oligohymenophorea</taxon>
        <taxon>Hymenostomatida</taxon>
        <taxon>Tetrahymenina</taxon>
        <taxon>Tetrahymenidae</taxon>
        <taxon>Tetrahymena</taxon>
    </lineage>
</organism>
<gene>
    <name evidence="2" type="ORF">TTHERM_00695630</name>
</gene>
<reference evidence="3" key="1">
    <citation type="journal article" date="2006" name="PLoS Biol.">
        <title>Macronuclear genome sequence of the ciliate Tetrahymena thermophila, a model eukaryote.</title>
        <authorList>
            <person name="Eisen J.A."/>
            <person name="Coyne R.S."/>
            <person name="Wu M."/>
            <person name="Wu D."/>
            <person name="Thiagarajan M."/>
            <person name="Wortman J.R."/>
            <person name="Badger J.H."/>
            <person name="Ren Q."/>
            <person name="Amedeo P."/>
            <person name="Jones K.M."/>
            <person name="Tallon L.J."/>
            <person name="Delcher A.L."/>
            <person name="Salzberg S.L."/>
            <person name="Silva J.C."/>
            <person name="Haas B.J."/>
            <person name="Majoros W.H."/>
            <person name="Farzad M."/>
            <person name="Carlton J.M."/>
            <person name="Smith R.K. Jr."/>
            <person name="Garg J."/>
            <person name="Pearlman R.E."/>
            <person name="Karrer K.M."/>
            <person name="Sun L."/>
            <person name="Manning G."/>
            <person name="Elde N.C."/>
            <person name="Turkewitz A.P."/>
            <person name="Asai D.J."/>
            <person name="Wilkes D.E."/>
            <person name="Wang Y."/>
            <person name="Cai H."/>
            <person name="Collins K."/>
            <person name="Stewart B.A."/>
            <person name="Lee S.R."/>
            <person name="Wilamowska K."/>
            <person name="Weinberg Z."/>
            <person name="Ruzzo W.L."/>
            <person name="Wloga D."/>
            <person name="Gaertig J."/>
            <person name="Frankel J."/>
            <person name="Tsao C.-C."/>
            <person name="Gorovsky M.A."/>
            <person name="Keeling P.J."/>
            <person name="Waller R.F."/>
            <person name="Patron N.J."/>
            <person name="Cherry J.M."/>
            <person name="Stover N.A."/>
            <person name="Krieger C.J."/>
            <person name="del Toro C."/>
            <person name="Ryder H.F."/>
            <person name="Williamson S.C."/>
            <person name="Barbeau R.A."/>
            <person name="Hamilton E.P."/>
            <person name="Orias E."/>
        </authorList>
    </citation>
    <scope>NUCLEOTIDE SEQUENCE [LARGE SCALE GENOMIC DNA]</scope>
    <source>
        <strain evidence="3">SB210</strain>
    </source>
</reference>
<dbReference type="KEGG" id="tet:TTHERM_00695630"/>
<dbReference type="RefSeq" id="XP_001025574.2">
    <property type="nucleotide sequence ID" value="XM_001025574.3"/>
</dbReference>
<protein>
    <submittedName>
        <fullName evidence="2">Uncharacterized protein</fullName>
    </submittedName>
</protein>
<dbReference type="InParanoid" id="Q24CA9"/>
<dbReference type="GeneID" id="7835951"/>
<sequence>MQINKLNYHIKQAKMDISDNQIQKTDNEVSSQNSFLNQQEYYLDNLDSSKQKDVLVQQSTIQNFGIKSRESNNQILNKYTNVSRPLSYVVKLSNYSYLEKVIEKIKDQVKFKQSMKRINFLADFTEKEVEEILAQYGEEENYPVILERNNKDQAKTIDFRGEKQYCMQHFENKYLKEKKANEEIEYELKEYSIDIKNKKMDQSRFQSLCQEIITERDSIVSIEISMIEIFNEGSNFYSSKDAQIQFFNSPFIQFIIKQYNLIAQKMQYDKNSSKLSVSFSESDSECESSLYRNFEKYSKESKLILFGLNQQKLESCFEHLKNYESQPLYLDFSDLTNINSNINKQSMYNDTKYNSEFIKTKIEIFKRCFEKQFEDMLKESKDSKGLRGEKENQNDTQIRYRLDGDQRDIQNIQKWCEEKISSIQGNIFSTQYNDQFLEKEAKKRINNIVEKIKEINTMTINNKFDEVTIFMYIRNPESENDVNNVIEQLEYISNLKRDKLQPEISVELLNKIDDFNSSIESEKNKFCFPIQKFGKNIYLTGTLQQIEKTKQACQDYIKMNIQKTFHIQQDFCINQLNKSIFIKYFQTEFQNEFPDFEVVNQNSLQYSTIYYKIKEFQKKEVEEKLTTCLKEINSKIQESVVSCTQNQFQILQKEISFLHQVQQKYSVEIITDPKRLNELGHTVKDLDVNSFHIKQQLAFSTTNSKLQVCLLCADIQNVNIDSLMINMKISGNYIDNFSPEIVNQTQCGKFVIQEINQINAGTSKLLLDYPDNEDDDDGEDLQNSNPKKRKNQKRKFQYFSVSHLNTNFPIKHICISVLKENKSNIRNLLKKFLKENEQNFKIGIIIPKEEDLDILYIQSLKEILYDLYGGDQNIGQKQKNIFLFCEESQFSKIQNSLQNKDGNNQILMNKLKVGDSLFSSIKKQYFINQELVPHEFHLLLDSFTIGKHRNQERFYAFLPKKVEQGVKLEKIQICIPTEDNSIQTIIKNNTRYTLTSYLDKADFEKQDIEDIKKAIQKAKDQKIESFYIYSDDNDCYQSELVRVNVKKRKIVYQRNKQQYVEYNEKDIQQDEKLNFVYIIRGYNQEDIKESQNQINSKLFINLKYFKELWDYNYVDEKIPKLLPLIKSDQNHIKTIDSFEKIFRKKQLKILEIQFIQNISLYQKFQEQVIQLHNKCKVVSEYQEPMFYSHSDNSILQNIFQCNSIGFDPRIHYNSMKNTNRILLENRPWYFNNINNINGYEQCLACFVVKGKVLKQDFSNEQFANLKRLPKDESDNQFYDCAQMEEGEEVRVAVFDFHRIYPAYLIKFQKKDESETNYTTDDQSRYHNQD</sequence>
<proteinExistence type="predicted"/>
<feature type="region of interest" description="Disordered" evidence="1">
    <location>
        <begin position="772"/>
        <end position="793"/>
    </location>
</feature>
<dbReference type="HOGENOM" id="CLU_262505_0_0_1"/>
<name>Q24CA9_TETTS</name>
<evidence type="ECO:0000256" key="1">
    <source>
        <dbReference type="SAM" id="MobiDB-lite"/>
    </source>
</evidence>
<dbReference type="Gene3D" id="3.90.228.10">
    <property type="match status" value="1"/>
</dbReference>
<dbReference type="EMBL" id="GG662372">
    <property type="protein sequence ID" value="EAS05329.2"/>
    <property type="molecule type" value="Genomic_DNA"/>
</dbReference>
<evidence type="ECO:0000313" key="3">
    <source>
        <dbReference type="Proteomes" id="UP000009168"/>
    </source>
</evidence>
<accession>Q24CA9</accession>
<evidence type="ECO:0000313" key="2">
    <source>
        <dbReference type="EMBL" id="EAS05329.2"/>
    </source>
</evidence>
<keyword evidence="3" id="KW-1185">Reference proteome</keyword>
<dbReference type="Proteomes" id="UP000009168">
    <property type="component" value="Unassembled WGS sequence"/>
</dbReference>